<evidence type="ECO:0000259" key="6">
    <source>
        <dbReference type="Pfam" id="PF00496"/>
    </source>
</evidence>
<dbReference type="InterPro" id="IPR000914">
    <property type="entry name" value="SBP_5_dom"/>
</dbReference>
<keyword evidence="4 5" id="KW-0732">Signal</keyword>
<accession>A0A640VWI9</accession>
<name>A0A640VWI9_9RHOB</name>
<evidence type="ECO:0000313" key="7">
    <source>
        <dbReference type="EMBL" id="GFE51275.1"/>
    </source>
</evidence>
<dbReference type="AlphaFoldDB" id="A0A640VWI9"/>
<comment type="similarity">
    <text evidence="2">Belongs to the bacterial solute-binding protein 5 family.</text>
</comment>
<feature type="domain" description="Solute-binding protein family 5" evidence="6">
    <location>
        <begin position="75"/>
        <end position="481"/>
    </location>
</feature>
<dbReference type="FunFam" id="3.10.105.10:FF:000006">
    <property type="entry name" value="Peptide ABC transporter substrate-binding protein"/>
    <property type="match status" value="1"/>
</dbReference>
<feature type="signal peptide" evidence="5">
    <location>
        <begin position="1"/>
        <end position="22"/>
    </location>
</feature>
<dbReference type="GO" id="GO:0030288">
    <property type="term" value="C:outer membrane-bounded periplasmic space"/>
    <property type="evidence" value="ECO:0007669"/>
    <property type="project" value="UniProtKB-ARBA"/>
</dbReference>
<dbReference type="InterPro" id="IPR039424">
    <property type="entry name" value="SBP_5"/>
</dbReference>
<dbReference type="OrthoDB" id="9803988at2"/>
<protein>
    <submittedName>
        <fullName evidence="7">ABC transporter substrate-binding protein</fullName>
    </submittedName>
</protein>
<feature type="chain" id="PRO_5024850939" evidence="5">
    <location>
        <begin position="23"/>
        <end position="576"/>
    </location>
</feature>
<comment type="subcellular location">
    <subcellularLocation>
        <location evidence="1">Periplasm</location>
    </subcellularLocation>
</comment>
<comment type="caution">
    <text evidence="7">The sequence shown here is derived from an EMBL/GenBank/DDBJ whole genome shotgun (WGS) entry which is preliminary data.</text>
</comment>
<dbReference type="Pfam" id="PF00496">
    <property type="entry name" value="SBP_bac_5"/>
    <property type="match status" value="1"/>
</dbReference>
<dbReference type="SUPFAM" id="SSF53850">
    <property type="entry name" value="Periplasmic binding protein-like II"/>
    <property type="match status" value="1"/>
</dbReference>
<evidence type="ECO:0000256" key="4">
    <source>
        <dbReference type="ARBA" id="ARBA00022729"/>
    </source>
</evidence>
<evidence type="ECO:0000256" key="1">
    <source>
        <dbReference type="ARBA" id="ARBA00004418"/>
    </source>
</evidence>
<dbReference type="PANTHER" id="PTHR30290:SF65">
    <property type="entry name" value="MONOACYL PHOSPHATIDYLINOSITOL TETRAMANNOSIDE-BINDING PROTEIN LPQW-RELATED"/>
    <property type="match status" value="1"/>
</dbReference>
<dbReference type="PANTHER" id="PTHR30290">
    <property type="entry name" value="PERIPLASMIC BINDING COMPONENT OF ABC TRANSPORTER"/>
    <property type="match status" value="1"/>
</dbReference>
<dbReference type="RefSeq" id="WP_159978847.1">
    <property type="nucleotide sequence ID" value="NZ_BLIV01000006.1"/>
</dbReference>
<dbReference type="Gene3D" id="3.40.190.10">
    <property type="entry name" value="Periplasmic binding protein-like II"/>
    <property type="match status" value="1"/>
</dbReference>
<keyword evidence="8" id="KW-1185">Reference proteome</keyword>
<sequence>MKLRTLLMGAVATSAVATVAVADGHAGERGRDGQLNIIYWQAPSTLNPFLSGGTKENEAASLVLESLARFNENGEMVPWLAESIPTVENGGVAEDLTSITWTLKEGVVWSDGSAFTADDLIFTHEYCTHPESGCASVSYFDGITSVEAEGERGVKITFDAPKPFPYTAFVGAEAPILQKAQFQECLGARAPECTDANFGPIGTGPFVVSEFRPNDVITYVANENYREEGKPAFASITFKGGGDAVAAARSVLETGEFDYAWNLQLAPDVLDRMEAAGKGTVVAAYGTSVERLHLNQTNPDPALGPDMRSVFMNGENAHPFLTDPKVGQALSMAIDRQLIVDVGYGAGGQPTCNVLPAPELYASTANDGCLVQDIEGANALLDEAGWVDSNGNGIRDKDGVELSVLYQTSTNAVRQDTQALIKDWWRQIGVETELRNVDASVFFGGDPGSPDTFQKFYADIEMYTNNFAGVDPEAYMANWLCSDIPTPATQWQGSNIQRFCTPEYDELVEKMSVTANLEERGELAKQMNDMIMQSYSIIPLVHRGNPSAHANSLGGVKMSDWDSELWNIADWYRIKN</sequence>
<proteinExistence type="inferred from homology"/>
<evidence type="ECO:0000256" key="5">
    <source>
        <dbReference type="SAM" id="SignalP"/>
    </source>
</evidence>
<evidence type="ECO:0000313" key="8">
    <source>
        <dbReference type="Proteomes" id="UP000436522"/>
    </source>
</evidence>
<dbReference type="GO" id="GO:0043190">
    <property type="term" value="C:ATP-binding cassette (ABC) transporter complex"/>
    <property type="evidence" value="ECO:0007669"/>
    <property type="project" value="InterPro"/>
</dbReference>
<dbReference type="PIRSF" id="PIRSF002741">
    <property type="entry name" value="MppA"/>
    <property type="match status" value="1"/>
</dbReference>
<dbReference type="InterPro" id="IPR030678">
    <property type="entry name" value="Peptide/Ni-bd"/>
</dbReference>
<dbReference type="Gene3D" id="3.10.105.10">
    <property type="entry name" value="Dipeptide-binding Protein, Domain 3"/>
    <property type="match status" value="1"/>
</dbReference>
<dbReference type="Proteomes" id="UP000436522">
    <property type="component" value="Unassembled WGS sequence"/>
</dbReference>
<dbReference type="GO" id="GO:0015833">
    <property type="term" value="P:peptide transport"/>
    <property type="evidence" value="ECO:0007669"/>
    <property type="project" value="TreeGrafter"/>
</dbReference>
<evidence type="ECO:0000256" key="3">
    <source>
        <dbReference type="ARBA" id="ARBA00022448"/>
    </source>
</evidence>
<gene>
    <name evidence="7" type="ORF">So717_30280</name>
</gene>
<evidence type="ECO:0000256" key="2">
    <source>
        <dbReference type="ARBA" id="ARBA00005695"/>
    </source>
</evidence>
<reference evidence="7 8" key="1">
    <citation type="submission" date="2019-12" db="EMBL/GenBank/DDBJ databases">
        <title>Roseobacter cerasinus sp. nov., isolated from seawater around aquaculture.</title>
        <authorList>
            <person name="Muramatsu S."/>
            <person name="Takabe Y."/>
            <person name="Mori K."/>
            <person name="Takaichi S."/>
            <person name="Hanada S."/>
        </authorList>
    </citation>
    <scope>NUCLEOTIDE SEQUENCE [LARGE SCALE GENOMIC DNA]</scope>
    <source>
        <strain evidence="7 8">AI77</strain>
    </source>
</reference>
<dbReference type="EMBL" id="BLIV01000006">
    <property type="protein sequence ID" value="GFE51275.1"/>
    <property type="molecule type" value="Genomic_DNA"/>
</dbReference>
<dbReference type="GO" id="GO:1904680">
    <property type="term" value="F:peptide transmembrane transporter activity"/>
    <property type="evidence" value="ECO:0007669"/>
    <property type="project" value="TreeGrafter"/>
</dbReference>
<keyword evidence="3" id="KW-0813">Transport</keyword>
<organism evidence="7 8">
    <name type="scientific">Roseobacter cerasinus</name>
    <dbReference type="NCBI Taxonomy" id="2602289"/>
    <lineage>
        <taxon>Bacteria</taxon>
        <taxon>Pseudomonadati</taxon>
        <taxon>Pseudomonadota</taxon>
        <taxon>Alphaproteobacteria</taxon>
        <taxon>Rhodobacterales</taxon>
        <taxon>Roseobacteraceae</taxon>
        <taxon>Roseobacter</taxon>
    </lineage>
</organism>
<dbReference type="CDD" id="cd08513">
    <property type="entry name" value="PBP2_thermophilic_Hb8_like"/>
    <property type="match status" value="1"/>
</dbReference>